<keyword evidence="3" id="KW-1185">Reference proteome</keyword>
<feature type="region of interest" description="Disordered" evidence="1">
    <location>
        <begin position="36"/>
        <end position="55"/>
    </location>
</feature>
<evidence type="ECO:0000313" key="3">
    <source>
        <dbReference type="Proteomes" id="UP000265520"/>
    </source>
</evidence>
<name>A0A392VJ66_9FABA</name>
<organism evidence="2 3">
    <name type="scientific">Trifolium medium</name>
    <dbReference type="NCBI Taxonomy" id="97028"/>
    <lineage>
        <taxon>Eukaryota</taxon>
        <taxon>Viridiplantae</taxon>
        <taxon>Streptophyta</taxon>
        <taxon>Embryophyta</taxon>
        <taxon>Tracheophyta</taxon>
        <taxon>Spermatophyta</taxon>
        <taxon>Magnoliopsida</taxon>
        <taxon>eudicotyledons</taxon>
        <taxon>Gunneridae</taxon>
        <taxon>Pentapetalae</taxon>
        <taxon>rosids</taxon>
        <taxon>fabids</taxon>
        <taxon>Fabales</taxon>
        <taxon>Fabaceae</taxon>
        <taxon>Papilionoideae</taxon>
        <taxon>50 kb inversion clade</taxon>
        <taxon>NPAAA clade</taxon>
        <taxon>Hologalegina</taxon>
        <taxon>IRL clade</taxon>
        <taxon>Trifolieae</taxon>
        <taxon>Trifolium</taxon>
    </lineage>
</organism>
<accession>A0A392VJ66</accession>
<comment type="caution">
    <text evidence="2">The sequence shown here is derived from an EMBL/GenBank/DDBJ whole genome shotgun (WGS) entry which is preliminary data.</text>
</comment>
<dbReference type="EMBL" id="LXQA011193392">
    <property type="protein sequence ID" value="MCI88448.1"/>
    <property type="molecule type" value="Genomic_DNA"/>
</dbReference>
<feature type="non-terminal residue" evidence="2">
    <location>
        <position position="55"/>
    </location>
</feature>
<dbReference type="AlphaFoldDB" id="A0A392VJ66"/>
<feature type="compositionally biased region" description="Acidic residues" evidence="1">
    <location>
        <begin position="36"/>
        <end position="47"/>
    </location>
</feature>
<evidence type="ECO:0000313" key="2">
    <source>
        <dbReference type="EMBL" id="MCI88448.1"/>
    </source>
</evidence>
<evidence type="ECO:0000256" key="1">
    <source>
        <dbReference type="SAM" id="MobiDB-lite"/>
    </source>
</evidence>
<sequence length="55" mass="6430">MAERRPKGLCMFCDEQFTPGHQFKHKRSQIMVLELDDDDTMVEEPTEETNSPESD</sequence>
<protein>
    <submittedName>
        <fullName evidence="2">Uncharacterized protein</fullName>
    </submittedName>
</protein>
<proteinExistence type="predicted"/>
<reference evidence="2 3" key="1">
    <citation type="journal article" date="2018" name="Front. Plant Sci.">
        <title>Red Clover (Trifolium pratense) and Zigzag Clover (T. medium) - A Picture of Genomic Similarities and Differences.</title>
        <authorList>
            <person name="Dluhosova J."/>
            <person name="Istvanek J."/>
            <person name="Nedelnik J."/>
            <person name="Repkova J."/>
        </authorList>
    </citation>
    <scope>NUCLEOTIDE SEQUENCE [LARGE SCALE GENOMIC DNA]</scope>
    <source>
        <strain evidence="3">cv. 10/8</strain>
        <tissue evidence="2">Leaf</tissue>
    </source>
</reference>
<dbReference type="Proteomes" id="UP000265520">
    <property type="component" value="Unassembled WGS sequence"/>
</dbReference>